<sequence length="60" mass="6722">MTETRLRFKLVRPAKSNGGDRYEHSTKGDGEWMVIYIPQTISRKGGSPAKELNITISISV</sequence>
<proteinExistence type="predicted"/>
<dbReference type="EMBL" id="MT141410">
    <property type="protein sequence ID" value="QJA60463.1"/>
    <property type="molecule type" value="Genomic_DNA"/>
</dbReference>
<dbReference type="EMBL" id="MT142179">
    <property type="protein sequence ID" value="QJA75690.1"/>
    <property type="molecule type" value="Genomic_DNA"/>
</dbReference>
<gene>
    <name evidence="2" type="ORF">MM415A01721_0010</name>
    <name evidence="1" type="ORF">MM415B01114_0013</name>
</gene>
<reference evidence="2" key="1">
    <citation type="submission" date="2020-03" db="EMBL/GenBank/DDBJ databases">
        <title>The deep terrestrial virosphere.</title>
        <authorList>
            <person name="Holmfeldt K."/>
            <person name="Nilsson E."/>
            <person name="Simone D."/>
            <person name="Lopez-Fernandez M."/>
            <person name="Wu X."/>
            <person name="de Brujin I."/>
            <person name="Lundin D."/>
            <person name="Andersson A."/>
            <person name="Bertilsson S."/>
            <person name="Dopson M."/>
        </authorList>
    </citation>
    <scope>NUCLEOTIDE SEQUENCE</scope>
    <source>
        <strain evidence="2">MM415A01721</strain>
        <strain evidence="1">MM415B01114</strain>
    </source>
</reference>
<name>A0A6M3K078_9ZZZZ</name>
<evidence type="ECO:0000313" key="2">
    <source>
        <dbReference type="EMBL" id="QJA75690.1"/>
    </source>
</evidence>
<protein>
    <submittedName>
        <fullName evidence="2">Uncharacterized protein</fullName>
    </submittedName>
</protein>
<evidence type="ECO:0000313" key="1">
    <source>
        <dbReference type="EMBL" id="QJA60463.1"/>
    </source>
</evidence>
<organism evidence="2">
    <name type="scientific">viral metagenome</name>
    <dbReference type="NCBI Taxonomy" id="1070528"/>
    <lineage>
        <taxon>unclassified sequences</taxon>
        <taxon>metagenomes</taxon>
        <taxon>organismal metagenomes</taxon>
    </lineage>
</organism>
<dbReference type="AlphaFoldDB" id="A0A6M3K078"/>
<accession>A0A6M3K078</accession>